<name>A0A2W7N2K5_9BACI</name>
<keyword evidence="3" id="KW-1185">Reference proteome</keyword>
<feature type="transmembrane region" description="Helical" evidence="1">
    <location>
        <begin position="6"/>
        <end position="29"/>
    </location>
</feature>
<keyword evidence="1" id="KW-0472">Membrane</keyword>
<gene>
    <name evidence="2" type="ORF">C7437_11138</name>
</gene>
<feature type="transmembrane region" description="Helical" evidence="1">
    <location>
        <begin position="73"/>
        <end position="91"/>
    </location>
</feature>
<keyword evidence="1" id="KW-1133">Transmembrane helix</keyword>
<proteinExistence type="predicted"/>
<keyword evidence="1" id="KW-0812">Transmembrane</keyword>
<dbReference type="EMBL" id="QKZI01000011">
    <property type="protein sequence ID" value="PZX02446.1"/>
    <property type="molecule type" value="Genomic_DNA"/>
</dbReference>
<sequence>MLVDVFYYLKFSMGVFIFSLLVTLILILLKKSVVSRYTVSMLAFVSCIVSGVNMIISGYIADEVPSGGDPITFYMFFCCSIIKYSEYFFSLL</sequence>
<protein>
    <submittedName>
        <fullName evidence="2">Uncharacterized protein</fullName>
    </submittedName>
</protein>
<reference evidence="2 3" key="1">
    <citation type="submission" date="2018-06" db="EMBL/GenBank/DDBJ databases">
        <title>Genomic Encyclopedia of Type Strains, Phase IV (KMG-IV): sequencing the most valuable type-strain genomes for metagenomic binning, comparative biology and taxonomic classification.</title>
        <authorList>
            <person name="Goeker M."/>
        </authorList>
    </citation>
    <scope>NUCLEOTIDE SEQUENCE [LARGE SCALE GENOMIC DNA]</scope>
    <source>
        <strain evidence="2 3">DSM 5</strain>
    </source>
</reference>
<feature type="transmembrane region" description="Helical" evidence="1">
    <location>
        <begin position="41"/>
        <end position="61"/>
    </location>
</feature>
<evidence type="ECO:0000313" key="2">
    <source>
        <dbReference type="EMBL" id="PZX02446.1"/>
    </source>
</evidence>
<dbReference type="Proteomes" id="UP000248646">
    <property type="component" value="Unassembled WGS sequence"/>
</dbReference>
<dbReference type="AlphaFoldDB" id="A0A2W7N2K5"/>
<organism evidence="2 3">
    <name type="scientific">Psychrobacillus insolitus</name>
    <dbReference type="NCBI Taxonomy" id="1461"/>
    <lineage>
        <taxon>Bacteria</taxon>
        <taxon>Bacillati</taxon>
        <taxon>Bacillota</taxon>
        <taxon>Bacilli</taxon>
        <taxon>Bacillales</taxon>
        <taxon>Bacillaceae</taxon>
        <taxon>Psychrobacillus</taxon>
    </lineage>
</organism>
<evidence type="ECO:0000313" key="3">
    <source>
        <dbReference type="Proteomes" id="UP000248646"/>
    </source>
</evidence>
<evidence type="ECO:0000256" key="1">
    <source>
        <dbReference type="SAM" id="Phobius"/>
    </source>
</evidence>
<accession>A0A2W7N2K5</accession>
<comment type="caution">
    <text evidence="2">The sequence shown here is derived from an EMBL/GenBank/DDBJ whole genome shotgun (WGS) entry which is preliminary data.</text>
</comment>